<name>A0A2K2CW75_BRADI</name>
<reference evidence="2 3" key="1">
    <citation type="journal article" date="2010" name="Nature">
        <title>Genome sequencing and analysis of the model grass Brachypodium distachyon.</title>
        <authorList>
            <consortium name="International Brachypodium Initiative"/>
        </authorList>
    </citation>
    <scope>NUCLEOTIDE SEQUENCE [LARGE SCALE GENOMIC DNA]</scope>
    <source>
        <strain evidence="2 3">Bd21</strain>
    </source>
</reference>
<feature type="region of interest" description="Disordered" evidence="1">
    <location>
        <begin position="281"/>
        <end position="344"/>
    </location>
</feature>
<keyword evidence="4" id="KW-1185">Reference proteome</keyword>
<dbReference type="OrthoDB" id="675134at2759"/>
<dbReference type="AlphaFoldDB" id="A0A2K2CW75"/>
<dbReference type="PANTHER" id="PTHR34303:SF8">
    <property type="entry name" value="OS09G0372600 PROTEIN"/>
    <property type="match status" value="1"/>
</dbReference>
<dbReference type="EnsemblPlants" id="PNT66277">
    <property type="protein sequence ID" value="PNT66277"/>
    <property type="gene ID" value="BRADI_3g09532v3"/>
</dbReference>
<evidence type="ECO:0000313" key="3">
    <source>
        <dbReference type="EnsemblPlants" id="PNT66277"/>
    </source>
</evidence>
<gene>
    <name evidence="2" type="ORF">BRADI_3g09532v3</name>
</gene>
<proteinExistence type="predicted"/>
<evidence type="ECO:0000256" key="1">
    <source>
        <dbReference type="SAM" id="MobiDB-lite"/>
    </source>
</evidence>
<reference evidence="2" key="2">
    <citation type="submission" date="2017-06" db="EMBL/GenBank/DDBJ databases">
        <title>WGS assembly of Brachypodium distachyon.</title>
        <authorList>
            <consortium name="The International Brachypodium Initiative"/>
            <person name="Lucas S."/>
            <person name="Harmon-Smith M."/>
            <person name="Lail K."/>
            <person name="Tice H."/>
            <person name="Grimwood J."/>
            <person name="Bruce D."/>
            <person name="Barry K."/>
            <person name="Shu S."/>
            <person name="Lindquist E."/>
            <person name="Wang M."/>
            <person name="Pitluck S."/>
            <person name="Vogel J.P."/>
            <person name="Garvin D.F."/>
            <person name="Mockler T.C."/>
            <person name="Schmutz J."/>
            <person name="Rokhsar D."/>
            <person name="Bevan M.W."/>
        </authorList>
    </citation>
    <scope>NUCLEOTIDE SEQUENCE</scope>
    <source>
        <strain evidence="2">Bd21</strain>
    </source>
</reference>
<feature type="region of interest" description="Disordered" evidence="1">
    <location>
        <begin position="1"/>
        <end position="33"/>
    </location>
</feature>
<dbReference type="EMBL" id="CM000882">
    <property type="protein sequence ID" value="PNT66277.1"/>
    <property type="molecule type" value="Genomic_DNA"/>
</dbReference>
<feature type="region of interest" description="Disordered" evidence="1">
    <location>
        <begin position="68"/>
        <end position="93"/>
    </location>
</feature>
<sequence length="473" mass="51197">MVAEGSFFIKDEEEEDPEERIPATPSEDGLPLHPLSDLIAAPVPLPPPALPEFIPAFSSYSDFEEEFLSGDSEYEPAPDAIPARGNGSPPPTRPDCVNVLMPHVPLENYANLAYAYIFPPAVSPAFFIRRALNPRPPCPTPQLRPFSQGSSLVIFNSTYDRELAMLNEPFRGYEHTVHLVRHDDTENRFLFDHLNLAGLAIDDFPLKHWFAKHIFASVVPFASPYKINPICITDVDYSAVLITVKACSINDVPHMLAFYCFFGIGTLANIDIVHSQALPPIHDNPFPPRSPRGSVRSDTASDDGDSDDSGGSGPSDPELAMPPPLPKEEPTPSDAAAGPAAAAAPGTERIVNLPGGALSPLVHASPLLSRPADVEVRLFLGFFKLHVTGADGERGLYRLPLERVGEMGMFVANLATCSMSPPRGCHERSLATEVDIICRDPAFTPPVSAVEHVQPVAAPPVDARFLHPPAPRS</sequence>
<dbReference type="Proteomes" id="UP000008810">
    <property type="component" value="Chromosome 3"/>
</dbReference>
<accession>A0A2K2CW75</accession>
<dbReference type="PANTHER" id="PTHR34303">
    <property type="entry name" value="OS01G0890400 PROTEIN-RELATED"/>
    <property type="match status" value="1"/>
</dbReference>
<evidence type="ECO:0000313" key="4">
    <source>
        <dbReference type="Proteomes" id="UP000008810"/>
    </source>
</evidence>
<reference evidence="3" key="3">
    <citation type="submission" date="2018-08" db="UniProtKB">
        <authorList>
            <consortium name="EnsemblPlants"/>
        </authorList>
    </citation>
    <scope>IDENTIFICATION</scope>
    <source>
        <strain evidence="3">cv. Bd21</strain>
    </source>
</reference>
<evidence type="ECO:0008006" key="5">
    <source>
        <dbReference type="Google" id="ProtNLM"/>
    </source>
</evidence>
<protein>
    <recommendedName>
        <fullName evidence="5">DUF4283 domain-containing protein</fullName>
    </recommendedName>
</protein>
<dbReference type="InParanoid" id="A0A2K2CW75"/>
<evidence type="ECO:0000313" key="2">
    <source>
        <dbReference type="EMBL" id="PNT66277.1"/>
    </source>
</evidence>
<organism evidence="2">
    <name type="scientific">Brachypodium distachyon</name>
    <name type="common">Purple false brome</name>
    <name type="synonym">Trachynia distachya</name>
    <dbReference type="NCBI Taxonomy" id="15368"/>
    <lineage>
        <taxon>Eukaryota</taxon>
        <taxon>Viridiplantae</taxon>
        <taxon>Streptophyta</taxon>
        <taxon>Embryophyta</taxon>
        <taxon>Tracheophyta</taxon>
        <taxon>Spermatophyta</taxon>
        <taxon>Magnoliopsida</taxon>
        <taxon>Liliopsida</taxon>
        <taxon>Poales</taxon>
        <taxon>Poaceae</taxon>
        <taxon>BOP clade</taxon>
        <taxon>Pooideae</taxon>
        <taxon>Stipodae</taxon>
        <taxon>Brachypodieae</taxon>
        <taxon>Brachypodium</taxon>
    </lineage>
</organism>
<feature type="compositionally biased region" description="Low complexity" evidence="1">
    <location>
        <begin position="335"/>
        <end position="344"/>
    </location>
</feature>
<dbReference type="Gramene" id="PNT66277">
    <property type="protein sequence ID" value="PNT66277"/>
    <property type="gene ID" value="BRADI_3g09532v3"/>
</dbReference>